<dbReference type="GO" id="GO:0006285">
    <property type="term" value="P:base-excision repair, AP site formation"/>
    <property type="evidence" value="ECO:0007669"/>
    <property type="project" value="TreeGrafter"/>
</dbReference>
<comment type="caution">
    <text evidence="7">The sequence shown here is derived from an EMBL/GenBank/DDBJ whole genome shotgun (WGS) entry which is preliminary data.</text>
</comment>
<dbReference type="InterPro" id="IPR011257">
    <property type="entry name" value="DNA_glycosylase"/>
</dbReference>
<keyword evidence="8" id="KW-1185">Reference proteome</keyword>
<dbReference type="Gene3D" id="1.10.340.30">
    <property type="entry name" value="Hypothetical protein, domain 2"/>
    <property type="match status" value="1"/>
</dbReference>
<evidence type="ECO:0000313" key="7">
    <source>
        <dbReference type="EMBL" id="RAQ96131.1"/>
    </source>
</evidence>
<name>A0A328VGY6_9CHLR</name>
<dbReference type="GO" id="GO:0006307">
    <property type="term" value="P:DNA alkylation repair"/>
    <property type="evidence" value="ECO:0007669"/>
    <property type="project" value="TreeGrafter"/>
</dbReference>
<dbReference type="EC" id="3.2.2.21" evidence="3"/>
<protein>
    <recommendedName>
        <fullName evidence="3">DNA-3-methyladenine glycosylase II</fullName>
        <ecNumber evidence="3">3.2.2.21</ecNumber>
    </recommendedName>
</protein>
<keyword evidence="4" id="KW-0227">DNA damage</keyword>
<reference evidence="7 8" key="1">
    <citation type="submission" date="2016-08" db="EMBL/GenBank/DDBJ databases">
        <title>Analysis of Carbohydrate Active Enzymes in Thermogemmatispora T81 Reveals Carbohydrate Degradation Ability.</title>
        <authorList>
            <person name="Tomazini A."/>
            <person name="Lal S."/>
            <person name="Stott M."/>
            <person name="Henrissat B."/>
            <person name="Polikarpov I."/>
            <person name="Sparling R."/>
            <person name="Levin D.B."/>
        </authorList>
    </citation>
    <scope>NUCLEOTIDE SEQUENCE [LARGE SCALE GENOMIC DNA]</scope>
    <source>
        <strain evidence="7 8">T81</strain>
    </source>
</reference>
<evidence type="ECO:0000256" key="2">
    <source>
        <dbReference type="ARBA" id="ARBA00010817"/>
    </source>
</evidence>
<comment type="catalytic activity">
    <reaction evidence="1">
        <text>Hydrolysis of alkylated DNA, releasing 3-methyladenine, 3-methylguanine, 7-methylguanine and 7-methyladenine.</text>
        <dbReference type="EC" id="3.2.2.21"/>
    </reaction>
</comment>
<comment type="similarity">
    <text evidence="2">Belongs to the alkylbase DNA glycosidase AlkA family.</text>
</comment>
<evidence type="ECO:0000259" key="6">
    <source>
        <dbReference type="SMART" id="SM00478"/>
    </source>
</evidence>
<evidence type="ECO:0000256" key="3">
    <source>
        <dbReference type="ARBA" id="ARBA00012000"/>
    </source>
</evidence>
<dbReference type="RefSeq" id="WP_112429449.1">
    <property type="nucleotide sequence ID" value="NZ_MCIF01000002.1"/>
</dbReference>
<dbReference type="CDD" id="cd00056">
    <property type="entry name" value="ENDO3c"/>
    <property type="match status" value="1"/>
</dbReference>
<evidence type="ECO:0000256" key="5">
    <source>
        <dbReference type="ARBA" id="ARBA00023204"/>
    </source>
</evidence>
<proteinExistence type="inferred from homology"/>
<accession>A0A328VGY6</accession>
<dbReference type="GO" id="GO:0005737">
    <property type="term" value="C:cytoplasm"/>
    <property type="evidence" value="ECO:0007669"/>
    <property type="project" value="TreeGrafter"/>
</dbReference>
<dbReference type="SMART" id="SM00478">
    <property type="entry name" value="ENDO3c"/>
    <property type="match status" value="1"/>
</dbReference>
<dbReference type="GO" id="GO:0043916">
    <property type="term" value="F:DNA-7-methylguanine glycosylase activity"/>
    <property type="evidence" value="ECO:0007669"/>
    <property type="project" value="TreeGrafter"/>
</dbReference>
<dbReference type="EMBL" id="MCIF01000002">
    <property type="protein sequence ID" value="RAQ96131.1"/>
    <property type="molecule type" value="Genomic_DNA"/>
</dbReference>
<feature type="domain" description="HhH-GPD" evidence="6">
    <location>
        <begin position="52"/>
        <end position="206"/>
    </location>
</feature>
<evidence type="ECO:0000313" key="8">
    <source>
        <dbReference type="Proteomes" id="UP000248706"/>
    </source>
</evidence>
<dbReference type="Gene3D" id="1.10.1670.40">
    <property type="match status" value="1"/>
</dbReference>
<dbReference type="Pfam" id="PF00730">
    <property type="entry name" value="HhH-GPD"/>
    <property type="match status" value="1"/>
</dbReference>
<dbReference type="InterPro" id="IPR051912">
    <property type="entry name" value="Alkylbase_DNA_Glycosylase/TA"/>
</dbReference>
<dbReference type="OrthoDB" id="9785929at2"/>
<dbReference type="GO" id="GO:0032131">
    <property type="term" value="F:alkylated DNA binding"/>
    <property type="evidence" value="ECO:0007669"/>
    <property type="project" value="TreeGrafter"/>
</dbReference>
<dbReference type="PANTHER" id="PTHR43003:SF5">
    <property type="entry name" value="DNA-3-METHYLADENINE GLYCOSYLASE"/>
    <property type="match status" value="1"/>
</dbReference>
<evidence type="ECO:0000256" key="1">
    <source>
        <dbReference type="ARBA" id="ARBA00000086"/>
    </source>
</evidence>
<dbReference type="Proteomes" id="UP000248706">
    <property type="component" value="Unassembled WGS sequence"/>
</dbReference>
<dbReference type="InterPro" id="IPR003265">
    <property type="entry name" value="HhH-GPD_domain"/>
</dbReference>
<dbReference type="FunFam" id="1.10.340.30:FF:000004">
    <property type="entry name" value="DNA-3-methyladenine glycosylase II"/>
    <property type="match status" value="1"/>
</dbReference>
<sequence length="221" mass="24632">MTIQQTWTDVVAAATLALKAGDPVLARAIERVGPCTLVPDPNLFEALIDAIISQQISIQAADAIMARLRALLPPGPLQAQPLVALDERQLQAAGLSSQKISYIRDLCARVLSGELDLQQLPALDDEAVIRALTAVRGIGRWTAEMILIFSLGRLDVWPVDDLGLAEGLRLLYALERRPTRKELLAFGERWRPYRTVATWYIWRTRRLSMQSNRAKTRIVSL</sequence>
<dbReference type="AlphaFoldDB" id="A0A328VGY6"/>
<keyword evidence="5" id="KW-0234">DNA repair</keyword>
<dbReference type="GO" id="GO:0008725">
    <property type="term" value="F:DNA-3-methyladenine glycosylase activity"/>
    <property type="evidence" value="ECO:0007669"/>
    <property type="project" value="TreeGrafter"/>
</dbReference>
<dbReference type="SUPFAM" id="SSF48150">
    <property type="entry name" value="DNA-glycosylase"/>
    <property type="match status" value="1"/>
</dbReference>
<gene>
    <name evidence="7" type="ORF">A4R35_11350</name>
</gene>
<evidence type="ECO:0000256" key="4">
    <source>
        <dbReference type="ARBA" id="ARBA00022763"/>
    </source>
</evidence>
<dbReference type="GO" id="GO:0032993">
    <property type="term" value="C:protein-DNA complex"/>
    <property type="evidence" value="ECO:0007669"/>
    <property type="project" value="TreeGrafter"/>
</dbReference>
<dbReference type="PANTHER" id="PTHR43003">
    <property type="entry name" value="DNA-3-METHYLADENINE GLYCOSYLASE"/>
    <property type="match status" value="1"/>
</dbReference>
<organism evidence="7 8">
    <name type="scientific">Thermogemmatispora tikiterensis</name>
    <dbReference type="NCBI Taxonomy" id="1825093"/>
    <lineage>
        <taxon>Bacteria</taxon>
        <taxon>Bacillati</taxon>
        <taxon>Chloroflexota</taxon>
        <taxon>Ktedonobacteria</taxon>
        <taxon>Thermogemmatisporales</taxon>
        <taxon>Thermogemmatisporaceae</taxon>
        <taxon>Thermogemmatispora</taxon>
    </lineage>
</organism>